<name>X1VGA4_9ZZZZ</name>
<feature type="non-terminal residue" evidence="2">
    <location>
        <position position="1"/>
    </location>
</feature>
<feature type="domain" description="4Fe-4S ferredoxin-type" evidence="1">
    <location>
        <begin position="78"/>
        <end position="107"/>
    </location>
</feature>
<dbReference type="InterPro" id="IPR017900">
    <property type="entry name" value="4Fe4S_Fe_S_CS"/>
</dbReference>
<dbReference type="PANTHER" id="PTHR43534:SF1">
    <property type="entry name" value="4FE-4S CLUSTER CONTAINING PARA FAMILY ATPASE PROTEIN"/>
    <property type="match status" value="1"/>
</dbReference>
<dbReference type="InterPro" id="IPR017896">
    <property type="entry name" value="4Fe4S_Fe-S-bd"/>
</dbReference>
<dbReference type="SUPFAM" id="SSF54862">
    <property type="entry name" value="4Fe-4S ferredoxins"/>
    <property type="match status" value="1"/>
</dbReference>
<protein>
    <recommendedName>
        <fullName evidence="1">4Fe-4S ferredoxin-type domain-containing protein</fullName>
    </recommendedName>
</protein>
<feature type="domain" description="4Fe-4S ferredoxin-type" evidence="1">
    <location>
        <begin position="108"/>
        <end position="137"/>
    </location>
</feature>
<comment type="caution">
    <text evidence="2">The sequence shown here is derived from an EMBL/GenBank/DDBJ whole genome shotgun (WGS) entry which is preliminary data.</text>
</comment>
<gene>
    <name evidence="2" type="ORF">S12H4_59585</name>
</gene>
<proteinExistence type="predicted"/>
<feature type="non-terminal residue" evidence="2">
    <location>
        <position position="156"/>
    </location>
</feature>
<dbReference type="PROSITE" id="PS51379">
    <property type="entry name" value="4FE4S_FER_2"/>
    <property type="match status" value="2"/>
</dbReference>
<sequence>PENSEELAKMLKVPLDSQGFFLEAHVKLRPVDFATEGVFLCGCAHWPKHIQESITQANGAAGRASRFLSSEDIVASGLVAEVDDEICIGCGVCTKLCPYNAISKNEQEVAVVNKLMCKGCGVCGASCPENAITIHHFTDSQILSEIIVYGGDKMIR</sequence>
<accession>X1VGA4</accession>
<dbReference type="EMBL" id="BARW01038976">
    <property type="protein sequence ID" value="GAJ17197.1"/>
    <property type="molecule type" value="Genomic_DNA"/>
</dbReference>
<dbReference type="Gene3D" id="3.30.70.20">
    <property type="match status" value="1"/>
</dbReference>
<organism evidence="2">
    <name type="scientific">marine sediment metagenome</name>
    <dbReference type="NCBI Taxonomy" id="412755"/>
    <lineage>
        <taxon>unclassified sequences</taxon>
        <taxon>metagenomes</taxon>
        <taxon>ecological metagenomes</taxon>
    </lineage>
</organism>
<evidence type="ECO:0000313" key="2">
    <source>
        <dbReference type="EMBL" id="GAJ17197.1"/>
    </source>
</evidence>
<reference evidence="2" key="1">
    <citation type="journal article" date="2014" name="Front. Microbiol.">
        <title>High frequency of phylogenetically diverse reductive dehalogenase-homologous genes in deep subseafloor sedimentary metagenomes.</title>
        <authorList>
            <person name="Kawai M."/>
            <person name="Futagami T."/>
            <person name="Toyoda A."/>
            <person name="Takaki Y."/>
            <person name="Nishi S."/>
            <person name="Hori S."/>
            <person name="Arai W."/>
            <person name="Tsubouchi T."/>
            <person name="Morono Y."/>
            <person name="Uchiyama I."/>
            <person name="Ito T."/>
            <person name="Fujiyama A."/>
            <person name="Inagaki F."/>
            <person name="Takami H."/>
        </authorList>
    </citation>
    <scope>NUCLEOTIDE SEQUENCE</scope>
    <source>
        <strain evidence="2">Expedition CK06-06</strain>
    </source>
</reference>
<dbReference type="AlphaFoldDB" id="X1VGA4"/>
<evidence type="ECO:0000259" key="1">
    <source>
        <dbReference type="PROSITE" id="PS51379"/>
    </source>
</evidence>
<dbReference type="Pfam" id="PF14697">
    <property type="entry name" value="Fer4_21"/>
    <property type="match status" value="1"/>
</dbReference>
<dbReference type="PROSITE" id="PS00198">
    <property type="entry name" value="4FE4S_FER_1"/>
    <property type="match status" value="2"/>
</dbReference>
<dbReference type="PANTHER" id="PTHR43534">
    <property type="entry name" value="MIND SUPERFAMILY P-LOOP ATPASE CONTAINING AN INSERTED FERREDOXIN DOMAIN"/>
    <property type="match status" value="1"/>
</dbReference>